<feature type="transmembrane region" description="Helical" evidence="1">
    <location>
        <begin position="67"/>
        <end position="85"/>
    </location>
</feature>
<reference evidence="2 3" key="1">
    <citation type="submission" date="2024-09" db="EMBL/GenBank/DDBJ databases">
        <title>Rethinking Asexuality: The Enigmatic Case of Functional Sexual Genes in Lepraria (Stereocaulaceae).</title>
        <authorList>
            <person name="Doellman M."/>
            <person name="Sun Y."/>
            <person name="Barcenas-Pena A."/>
            <person name="Lumbsch H.T."/>
            <person name="Grewe F."/>
        </authorList>
    </citation>
    <scope>NUCLEOTIDE SEQUENCE [LARGE SCALE GENOMIC DNA]</scope>
    <source>
        <strain evidence="2 3">Mercado 3170</strain>
    </source>
</reference>
<keyword evidence="1" id="KW-1133">Transmembrane helix</keyword>
<dbReference type="PANTHER" id="PTHR38636">
    <property type="entry name" value="PROTEIN CBG20488"/>
    <property type="match status" value="1"/>
</dbReference>
<proteinExistence type="predicted"/>
<dbReference type="EMBL" id="JBEFKJ010000018">
    <property type="protein sequence ID" value="KAL2041229.1"/>
    <property type="molecule type" value="Genomic_DNA"/>
</dbReference>
<dbReference type="Proteomes" id="UP001590950">
    <property type="component" value="Unassembled WGS sequence"/>
</dbReference>
<evidence type="ECO:0000256" key="1">
    <source>
        <dbReference type="SAM" id="Phobius"/>
    </source>
</evidence>
<feature type="transmembrane region" description="Helical" evidence="1">
    <location>
        <begin position="25"/>
        <end position="47"/>
    </location>
</feature>
<keyword evidence="1" id="KW-0472">Membrane</keyword>
<name>A0ABR4A6U8_9LECA</name>
<feature type="transmembrane region" description="Helical" evidence="1">
    <location>
        <begin position="106"/>
        <end position="125"/>
    </location>
</feature>
<keyword evidence="1" id="KW-0812">Transmembrane</keyword>
<dbReference type="PANTHER" id="PTHR38636:SF1">
    <property type="entry name" value="CHLORIDE CHANNEL PROTEIN CLC-D"/>
    <property type="match status" value="1"/>
</dbReference>
<dbReference type="Pfam" id="PF08560">
    <property type="entry name" value="DUF1757"/>
    <property type="match status" value="1"/>
</dbReference>
<accession>A0ABR4A6U8</accession>
<evidence type="ECO:0000313" key="2">
    <source>
        <dbReference type="EMBL" id="KAL2041229.1"/>
    </source>
</evidence>
<comment type="caution">
    <text evidence="2">The sequence shown here is derived from an EMBL/GenBank/DDBJ whole genome shotgun (WGS) entry which is preliminary data.</text>
</comment>
<sequence>MSRFWKHSPYAEDQPYPHAILATHVLFRGFQSGSGIGPFVGIARYLLLRRRSLPGPLLPMILRSTGVGAAIGTGVSAVGLMARMWGREEIEWRDRSWRLLENKGQVEVDTWGYLGVIIGVSTLFATRQLRGVGWKTAVGSMGWGSTCGVVGYMIYRHGVKGGKWKDET</sequence>
<protein>
    <submittedName>
        <fullName evidence="2">Uncharacterized protein</fullName>
    </submittedName>
</protein>
<evidence type="ECO:0000313" key="3">
    <source>
        <dbReference type="Proteomes" id="UP001590950"/>
    </source>
</evidence>
<keyword evidence="3" id="KW-1185">Reference proteome</keyword>
<feature type="transmembrane region" description="Helical" evidence="1">
    <location>
        <begin position="137"/>
        <end position="155"/>
    </location>
</feature>
<dbReference type="InterPro" id="IPR013869">
    <property type="entry name" value="DUF1757"/>
</dbReference>
<organism evidence="2 3">
    <name type="scientific">Stereocaulon virgatum</name>
    <dbReference type="NCBI Taxonomy" id="373712"/>
    <lineage>
        <taxon>Eukaryota</taxon>
        <taxon>Fungi</taxon>
        <taxon>Dikarya</taxon>
        <taxon>Ascomycota</taxon>
        <taxon>Pezizomycotina</taxon>
        <taxon>Lecanoromycetes</taxon>
        <taxon>OSLEUM clade</taxon>
        <taxon>Lecanoromycetidae</taxon>
        <taxon>Lecanorales</taxon>
        <taxon>Lecanorineae</taxon>
        <taxon>Stereocaulaceae</taxon>
        <taxon>Stereocaulon</taxon>
    </lineage>
</organism>
<gene>
    <name evidence="2" type="ORF">N7G274_006174</name>
</gene>